<keyword evidence="3" id="KW-1185">Reference proteome</keyword>
<reference evidence="2" key="1">
    <citation type="submission" date="2023-03" db="EMBL/GenBank/DDBJ databases">
        <title>Massive genome expansion in bonnet fungi (Mycena s.s.) driven by repeated elements and novel gene families across ecological guilds.</title>
        <authorList>
            <consortium name="Lawrence Berkeley National Laboratory"/>
            <person name="Harder C.B."/>
            <person name="Miyauchi S."/>
            <person name="Viragh M."/>
            <person name="Kuo A."/>
            <person name="Thoen E."/>
            <person name="Andreopoulos B."/>
            <person name="Lu D."/>
            <person name="Skrede I."/>
            <person name="Drula E."/>
            <person name="Henrissat B."/>
            <person name="Morin E."/>
            <person name="Kohler A."/>
            <person name="Barry K."/>
            <person name="LaButti K."/>
            <person name="Morin E."/>
            <person name="Salamov A."/>
            <person name="Lipzen A."/>
            <person name="Mereny Z."/>
            <person name="Hegedus B."/>
            <person name="Baldrian P."/>
            <person name="Stursova M."/>
            <person name="Weitz H."/>
            <person name="Taylor A."/>
            <person name="Grigoriev I.V."/>
            <person name="Nagy L.G."/>
            <person name="Martin F."/>
            <person name="Kauserud H."/>
        </authorList>
    </citation>
    <scope>NUCLEOTIDE SEQUENCE</scope>
    <source>
        <strain evidence="2">CBHHK182m</strain>
    </source>
</reference>
<dbReference type="Proteomes" id="UP001215598">
    <property type="component" value="Unassembled WGS sequence"/>
</dbReference>
<gene>
    <name evidence="2" type="ORF">B0H16DRAFT_1824328</name>
</gene>
<protein>
    <submittedName>
        <fullName evidence="2">Uncharacterized protein</fullName>
    </submittedName>
</protein>
<evidence type="ECO:0000313" key="2">
    <source>
        <dbReference type="EMBL" id="KAJ7707225.1"/>
    </source>
</evidence>
<name>A0AAD7M9Z5_9AGAR</name>
<dbReference type="EMBL" id="JARKIB010000445">
    <property type="protein sequence ID" value="KAJ7707225.1"/>
    <property type="molecule type" value="Genomic_DNA"/>
</dbReference>
<comment type="caution">
    <text evidence="2">The sequence shown here is derived from an EMBL/GenBank/DDBJ whole genome shotgun (WGS) entry which is preliminary data.</text>
</comment>
<accession>A0AAD7M9Z5</accession>
<evidence type="ECO:0000313" key="3">
    <source>
        <dbReference type="Proteomes" id="UP001215598"/>
    </source>
</evidence>
<feature type="region of interest" description="Disordered" evidence="1">
    <location>
        <begin position="319"/>
        <end position="345"/>
    </location>
</feature>
<proteinExistence type="predicted"/>
<dbReference type="AlphaFoldDB" id="A0AAD7M9Z5"/>
<evidence type="ECO:0000256" key="1">
    <source>
        <dbReference type="SAM" id="MobiDB-lite"/>
    </source>
</evidence>
<sequence>MAEARICPAKGSNNEGLSTLGVHHRAGSLLCCRASGASSRQESSWEALTYRAAAYSSQPARLFLSLRLPSLFLFLVSLTRRYSLRDGSGRIPGGRRRGGILLASIPFFSFILLKEIRTAWSVLTVGDVYVSTGGDEIWGRETDGVTLDVAVRLAVDETYPSTRETTRRRTTCQLRKRRAVGGVAGPCCEYRGERPALGCARASAAPICAAYILPAHASVSVAPAPDPRRVGPPDAPPIIVPWAVDAAVLRVPRVVPTFSCRCEAAANCITVPLRGDESRVGLRIRSPTLGLRTLSAHLSSLRSLLLFLPFVPPRPPSSRSAAQCWSGAPHVGERTPTALVPDSLR</sequence>
<organism evidence="2 3">
    <name type="scientific">Mycena metata</name>
    <dbReference type="NCBI Taxonomy" id="1033252"/>
    <lineage>
        <taxon>Eukaryota</taxon>
        <taxon>Fungi</taxon>
        <taxon>Dikarya</taxon>
        <taxon>Basidiomycota</taxon>
        <taxon>Agaricomycotina</taxon>
        <taxon>Agaricomycetes</taxon>
        <taxon>Agaricomycetidae</taxon>
        <taxon>Agaricales</taxon>
        <taxon>Marasmiineae</taxon>
        <taxon>Mycenaceae</taxon>
        <taxon>Mycena</taxon>
    </lineage>
</organism>